<keyword evidence="2" id="KW-0472">Membrane</keyword>
<dbReference type="InterPro" id="IPR003615">
    <property type="entry name" value="HNH_nuc"/>
</dbReference>
<dbReference type="EMBL" id="KN838836">
    <property type="protein sequence ID" value="KIJ93578.1"/>
    <property type="molecule type" value="Genomic_DNA"/>
</dbReference>
<dbReference type="STRING" id="1095629.A0A0C9WXI4"/>
<name>A0A0C9WXI4_9AGAR</name>
<organism evidence="4 5">
    <name type="scientific">Laccaria amethystina LaAM-08-1</name>
    <dbReference type="NCBI Taxonomy" id="1095629"/>
    <lineage>
        <taxon>Eukaryota</taxon>
        <taxon>Fungi</taxon>
        <taxon>Dikarya</taxon>
        <taxon>Basidiomycota</taxon>
        <taxon>Agaricomycotina</taxon>
        <taxon>Agaricomycetes</taxon>
        <taxon>Agaricomycetidae</taxon>
        <taxon>Agaricales</taxon>
        <taxon>Agaricineae</taxon>
        <taxon>Hydnangiaceae</taxon>
        <taxon>Laccaria</taxon>
    </lineage>
</organism>
<keyword evidence="2" id="KW-1133">Transmembrane helix</keyword>
<dbReference type="HOGENOM" id="CLU_055165_0_0_1"/>
<feature type="region of interest" description="Disordered" evidence="1">
    <location>
        <begin position="94"/>
        <end position="114"/>
    </location>
</feature>
<sequence>HAALNLERRNVELFDSEGAVVAGFWQYGTLQWDEFYRYLIVFLVTSTAWTIFKYDPAQQKRGPLCPPGPQIVQPGCYVLLSTGDPIRVGLVPTLPRPRNPTISNTPDPHYQARGRARDGRCLITDLETQNYSRLKVAHIFPRAHDQEWIRKGYPSKITDTADVSAMGGPMKIDSVQNVITLRSDLHDAWDNYKFGVNPNDNYRITAFTNGNADINGRYLRLDHIQDPTLRPLDELFTDHFMQGLFKHVKGTGESAWSHEDCDDAFGDHSFNLSNMNIWGTREGKERLELALAERLFDHRISQDGATPQLI</sequence>
<gene>
    <name evidence="4" type="ORF">K443DRAFT_645358</name>
</gene>
<reference evidence="4 5" key="1">
    <citation type="submission" date="2014-04" db="EMBL/GenBank/DDBJ databases">
        <authorList>
            <consortium name="DOE Joint Genome Institute"/>
            <person name="Kuo A."/>
            <person name="Kohler A."/>
            <person name="Nagy L.G."/>
            <person name="Floudas D."/>
            <person name="Copeland A."/>
            <person name="Barry K.W."/>
            <person name="Cichocki N."/>
            <person name="Veneault-Fourrey C."/>
            <person name="LaButti K."/>
            <person name="Lindquist E.A."/>
            <person name="Lipzen A."/>
            <person name="Lundell T."/>
            <person name="Morin E."/>
            <person name="Murat C."/>
            <person name="Sun H."/>
            <person name="Tunlid A."/>
            <person name="Henrissat B."/>
            <person name="Grigoriev I.V."/>
            <person name="Hibbett D.S."/>
            <person name="Martin F."/>
            <person name="Nordberg H.P."/>
            <person name="Cantor M.N."/>
            <person name="Hua S.X."/>
        </authorList>
    </citation>
    <scope>NUCLEOTIDE SEQUENCE [LARGE SCALE GENOMIC DNA]</scope>
    <source>
        <strain evidence="4 5">LaAM-08-1</strain>
    </source>
</reference>
<evidence type="ECO:0000313" key="5">
    <source>
        <dbReference type="Proteomes" id="UP000054477"/>
    </source>
</evidence>
<dbReference type="AlphaFoldDB" id="A0A0C9WXI4"/>
<reference evidence="5" key="2">
    <citation type="submission" date="2015-01" db="EMBL/GenBank/DDBJ databases">
        <title>Evolutionary Origins and Diversification of the Mycorrhizal Mutualists.</title>
        <authorList>
            <consortium name="DOE Joint Genome Institute"/>
            <consortium name="Mycorrhizal Genomics Consortium"/>
            <person name="Kohler A."/>
            <person name="Kuo A."/>
            <person name="Nagy L.G."/>
            <person name="Floudas D."/>
            <person name="Copeland A."/>
            <person name="Barry K.W."/>
            <person name="Cichocki N."/>
            <person name="Veneault-Fourrey C."/>
            <person name="LaButti K."/>
            <person name="Lindquist E.A."/>
            <person name="Lipzen A."/>
            <person name="Lundell T."/>
            <person name="Morin E."/>
            <person name="Murat C."/>
            <person name="Riley R."/>
            <person name="Ohm R."/>
            <person name="Sun H."/>
            <person name="Tunlid A."/>
            <person name="Henrissat B."/>
            <person name="Grigoriev I.V."/>
            <person name="Hibbett D.S."/>
            <person name="Martin F."/>
        </authorList>
    </citation>
    <scope>NUCLEOTIDE SEQUENCE [LARGE SCALE GENOMIC DNA]</scope>
    <source>
        <strain evidence="5">LaAM-08-1</strain>
    </source>
</reference>
<feature type="non-terminal residue" evidence="4">
    <location>
        <position position="310"/>
    </location>
</feature>
<feature type="transmembrane region" description="Helical" evidence="2">
    <location>
        <begin position="35"/>
        <end position="52"/>
    </location>
</feature>
<dbReference type="Proteomes" id="UP000054477">
    <property type="component" value="Unassembled WGS sequence"/>
</dbReference>
<feature type="domain" description="HNH nuclease" evidence="3">
    <location>
        <begin position="121"/>
        <end position="197"/>
    </location>
</feature>
<keyword evidence="2" id="KW-0812">Transmembrane</keyword>
<evidence type="ECO:0000256" key="2">
    <source>
        <dbReference type="SAM" id="Phobius"/>
    </source>
</evidence>
<evidence type="ECO:0000256" key="1">
    <source>
        <dbReference type="SAM" id="MobiDB-lite"/>
    </source>
</evidence>
<evidence type="ECO:0000313" key="4">
    <source>
        <dbReference type="EMBL" id="KIJ93578.1"/>
    </source>
</evidence>
<evidence type="ECO:0000259" key="3">
    <source>
        <dbReference type="Pfam" id="PF13391"/>
    </source>
</evidence>
<accession>A0A0C9WXI4</accession>
<protein>
    <recommendedName>
        <fullName evidence="3">HNH nuclease domain-containing protein</fullName>
    </recommendedName>
</protein>
<proteinExistence type="predicted"/>
<dbReference type="Pfam" id="PF13391">
    <property type="entry name" value="HNH_2"/>
    <property type="match status" value="1"/>
</dbReference>
<keyword evidence="5" id="KW-1185">Reference proteome</keyword>
<dbReference type="OrthoDB" id="2142759at2759"/>